<dbReference type="SMART" id="SM00494">
    <property type="entry name" value="ChtBD2"/>
    <property type="match status" value="1"/>
</dbReference>
<dbReference type="PANTHER" id="PTHR33053">
    <property type="entry name" value="PROTEIN, PUTATIVE-RELATED"/>
    <property type="match status" value="1"/>
</dbReference>
<dbReference type="InterPro" id="IPR002557">
    <property type="entry name" value="Chitin-bd_dom"/>
</dbReference>
<dbReference type="Gene3D" id="2.170.140.10">
    <property type="entry name" value="Chitin binding domain"/>
    <property type="match status" value="1"/>
</dbReference>
<evidence type="ECO:0000259" key="2">
    <source>
        <dbReference type="PROSITE" id="PS50940"/>
    </source>
</evidence>
<dbReference type="Proteomes" id="UP000198287">
    <property type="component" value="Unassembled WGS sequence"/>
</dbReference>
<dbReference type="PANTHER" id="PTHR33053:SF9">
    <property type="entry name" value="AGAP000105-PA"/>
    <property type="match status" value="1"/>
</dbReference>
<sequence>MSDHLKNFVLFEFEVDKGVEVVPSEWISKDKTKCQFPNPIPKGFSCLQSDPCALPGKDWTHYDILYVGTYDLYEKAIKKLEKYIKNKPIDSSENDAPRRHRRKVSAEDTNSVLKRNILPAPRTDLHCERGETGASTEEEIITKFRSNHKLFHLEKLVKKSTRLIGTNSPNIAKINWPAKSLEELESIEATLGDQSYYNQEVALLARKGGASLSKDVYDMLHSMITNDLRGKIRYTGKSSKIPFAHRLAANLVRDSVKAGNASVKDSQINHQIGCWFRMKFTSNKNEADITPNSETTSRETASTSAETDTDRFCPVDNTVVGPNSDNLSLSSISDDSSWEDEDELQIEESRISKLWQLGKWATDYNINHNALSPLLELCRNWMPFEGFPKDPRTLLKTDRHIRAVKIAGGLFHHFGLTSQIRKIVQRVKLSKTGSPMLKGIENLISIKVGLDGLPISTSSNLQFWPILGKVDQDPSSSIFLISVFYGSQKPQSIESFLSPFVTEMKDLEFSRKCRSLRDLKHWKAYIFSYSGRGSGIELDLDTRSMQLVGSATLPLFHGVSSSVYGGEFAFIIGGYDNSSARFYPHPSDCSMFIGCRDGEMDLLSCQPPLLFDTVEKVCDFIDELQCGTSCVDRPDGRYPHPHDCSLYIICRSGTWLDGQVVRGSGLWTEQISFHKKEPGRNWVMAGVFGKSTSSYWMDVCLGIASAVIRQMLAPIWIDSDTEMLVLKCSSATFLPPSLLHSNAGYARVCKFVPVASIPK</sequence>
<evidence type="ECO:0000313" key="4">
    <source>
        <dbReference type="Proteomes" id="UP000198287"/>
    </source>
</evidence>
<dbReference type="InterPro" id="IPR036508">
    <property type="entry name" value="Chitin-bd_dom_sf"/>
</dbReference>
<feature type="region of interest" description="Disordered" evidence="1">
    <location>
        <begin position="286"/>
        <end position="315"/>
    </location>
</feature>
<dbReference type="EMBL" id="LNIX01000041">
    <property type="protein sequence ID" value="OXA39107.1"/>
    <property type="molecule type" value="Genomic_DNA"/>
</dbReference>
<organism evidence="3 4">
    <name type="scientific">Folsomia candida</name>
    <name type="common">Springtail</name>
    <dbReference type="NCBI Taxonomy" id="158441"/>
    <lineage>
        <taxon>Eukaryota</taxon>
        <taxon>Metazoa</taxon>
        <taxon>Ecdysozoa</taxon>
        <taxon>Arthropoda</taxon>
        <taxon>Hexapoda</taxon>
        <taxon>Collembola</taxon>
        <taxon>Entomobryomorpha</taxon>
        <taxon>Isotomoidea</taxon>
        <taxon>Isotomidae</taxon>
        <taxon>Proisotominae</taxon>
        <taxon>Folsomia</taxon>
    </lineage>
</organism>
<gene>
    <name evidence="3" type="ORF">Fcan01_26079</name>
</gene>
<feature type="domain" description="Chitin-binding type-2" evidence="2">
    <location>
        <begin position="572"/>
        <end position="628"/>
    </location>
</feature>
<evidence type="ECO:0000256" key="1">
    <source>
        <dbReference type="SAM" id="MobiDB-lite"/>
    </source>
</evidence>
<evidence type="ECO:0000313" key="3">
    <source>
        <dbReference type="EMBL" id="OXA39107.1"/>
    </source>
</evidence>
<comment type="caution">
    <text evidence="3">The sequence shown here is derived from an EMBL/GenBank/DDBJ whole genome shotgun (WGS) entry which is preliminary data.</text>
</comment>
<proteinExistence type="predicted"/>
<dbReference type="PROSITE" id="PS50940">
    <property type="entry name" value="CHIT_BIND_II"/>
    <property type="match status" value="1"/>
</dbReference>
<keyword evidence="4" id="KW-1185">Reference proteome</keyword>
<dbReference type="Pfam" id="PF01607">
    <property type="entry name" value="CBM_14"/>
    <property type="match status" value="2"/>
</dbReference>
<name>A0A226D308_FOLCA</name>
<dbReference type="SUPFAM" id="SSF57625">
    <property type="entry name" value="Invertebrate chitin-binding proteins"/>
    <property type="match status" value="1"/>
</dbReference>
<protein>
    <submittedName>
        <fullName evidence="3">Peritrophin-1</fullName>
    </submittedName>
</protein>
<feature type="compositionally biased region" description="Low complexity" evidence="1">
    <location>
        <begin position="293"/>
        <end position="306"/>
    </location>
</feature>
<dbReference type="OrthoDB" id="7741044at2759"/>
<dbReference type="GO" id="GO:0008061">
    <property type="term" value="F:chitin binding"/>
    <property type="evidence" value="ECO:0007669"/>
    <property type="project" value="InterPro"/>
</dbReference>
<feature type="region of interest" description="Disordered" evidence="1">
    <location>
        <begin position="88"/>
        <end position="108"/>
    </location>
</feature>
<dbReference type="AlphaFoldDB" id="A0A226D308"/>
<accession>A0A226D308</accession>
<reference evidence="3 4" key="1">
    <citation type="submission" date="2015-12" db="EMBL/GenBank/DDBJ databases">
        <title>The genome of Folsomia candida.</title>
        <authorList>
            <person name="Faddeeva A."/>
            <person name="Derks M.F."/>
            <person name="Anvar Y."/>
            <person name="Smit S."/>
            <person name="Van Straalen N."/>
            <person name="Roelofs D."/>
        </authorList>
    </citation>
    <scope>NUCLEOTIDE SEQUENCE [LARGE SCALE GENOMIC DNA]</scope>
    <source>
        <strain evidence="3 4">VU population</strain>
        <tissue evidence="3">Whole body</tissue>
    </source>
</reference>
<dbReference type="GO" id="GO:0005576">
    <property type="term" value="C:extracellular region"/>
    <property type="evidence" value="ECO:0007669"/>
    <property type="project" value="InterPro"/>
</dbReference>